<accession>A0ABV0ER12</accession>
<protein>
    <submittedName>
        <fullName evidence="7">Energy-coupling factor transport system permease</fullName>
    </submittedName>
</protein>
<evidence type="ECO:0000256" key="3">
    <source>
        <dbReference type="ARBA" id="ARBA00022692"/>
    </source>
</evidence>
<comment type="subcellular location">
    <subcellularLocation>
        <location evidence="1">Membrane</location>
        <topology evidence="1">Multi-pass membrane protein</topology>
    </subcellularLocation>
</comment>
<comment type="caution">
    <text evidence="7">The sequence shown here is derived from an EMBL/GenBank/DDBJ whole genome shotgun (WGS) entry which is preliminary data.</text>
</comment>
<evidence type="ECO:0000256" key="4">
    <source>
        <dbReference type="ARBA" id="ARBA00022989"/>
    </source>
</evidence>
<keyword evidence="3 6" id="KW-0812">Transmembrane</keyword>
<keyword evidence="4 6" id="KW-1133">Transmembrane helix</keyword>
<feature type="transmembrane region" description="Helical" evidence="6">
    <location>
        <begin position="24"/>
        <end position="40"/>
    </location>
</feature>
<organism evidence="7 8">
    <name type="scientific">Candidatus Enterococcus ferrettii</name>
    <dbReference type="NCBI Taxonomy" id="2815324"/>
    <lineage>
        <taxon>Bacteria</taxon>
        <taxon>Bacillati</taxon>
        <taxon>Bacillota</taxon>
        <taxon>Bacilli</taxon>
        <taxon>Lactobacillales</taxon>
        <taxon>Enterococcaceae</taxon>
        <taxon>Enterococcus</taxon>
    </lineage>
</organism>
<keyword evidence="8" id="KW-1185">Reference proteome</keyword>
<keyword evidence="2" id="KW-1003">Cell membrane</keyword>
<dbReference type="Pfam" id="PF02361">
    <property type="entry name" value="CbiQ"/>
    <property type="match status" value="1"/>
</dbReference>
<evidence type="ECO:0000256" key="5">
    <source>
        <dbReference type="ARBA" id="ARBA00023136"/>
    </source>
</evidence>
<feature type="transmembrane region" description="Helical" evidence="6">
    <location>
        <begin position="73"/>
        <end position="91"/>
    </location>
</feature>
<reference evidence="7 8" key="1">
    <citation type="submission" date="2021-03" db="EMBL/GenBank/DDBJ databases">
        <authorList>
            <person name="Gilmore M.S."/>
            <person name="Schwartzman J."/>
            <person name="Van Tyne D."/>
            <person name="Martin M."/>
            <person name="Earl A.M."/>
            <person name="Manson A.L."/>
            <person name="Straub T."/>
            <person name="Salamzade R."/>
            <person name="Saavedra J."/>
            <person name="Lebreton F."/>
            <person name="Prichula J."/>
            <person name="Schaufler K."/>
            <person name="Gaca A."/>
            <person name="Sgardioli B."/>
            <person name="Wagenaar J."/>
            <person name="Strong T."/>
        </authorList>
    </citation>
    <scope>NUCLEOTIDE SEQUENCE [LARGE SCALE GENOMIC DNA]</scope>
    <source>
        <strain evidence="7 8">665A</strain>
    </source>
</reference>
<feature type="transmembrane region" description="Helical" evidence="6">
    <location>
        <begin position="100"/>
        <end position="123"/>
    </location>
</feature>
<dbReference type="RefSeq" id="WP_207705199.1">
    <property type="nucleotide sequence ID" value="NZ_JAFREL020000002.1"/>
</dbReference>
<feature type="transmembrane region" description="Helical" evidence="6">
    <location>
        <begin position="231"/>
        <end position="251"/>
    </location>
</feature>
<evidence type="ECO:0000313" key="7">
    <source>
        <dbReference type="EMBL" id="MEO1770390.1"/>
    </source>
</evidence>
<dbReference type="EMBL" id="JAFREL020000002">
    <property type="protein sequence ID" value="MEO1770390.1"/>
    <property type="molecule type" value="Genomic_DNA"/>
</dbReference>
<sequence length="252" mass="28320">MLLTANKQILSNKKQLYLDPRTKLLLLFTVTIFVLGNVSIKQGLSGRILTTITPCLSLMPFLLLVSAKKYKTTLTYFFLYVGMTFTSYFFSQRLTGLPNFLLLAATGLLTRFLPSILMGIYVVSTTTVSEFIAGFEHLHVSNYLVIPLSVMLRFFPTVIEEFKSINQAMRMRGISFKGTGKLSFLEYRMVPLMTCSAKIGEDLSVSALTRGLSPLVKRTNICKIGFRIQDCVAILFCLFAFSCLFLNKFGVL</sequence>
<dbReference type="Proteomes" id="UP000664357">
    <property type="component" value="Unassembled WGS sequence"/>
</dbReference>
<dbReference type="CDD" id="cd16914">
    <property type="entry name" value="EcfT"/>
    <property type="match status" value="1"/>
</dbReference>
<evidence type="ECO:0000256" key="6">
    <source>
        <dbReference type="SAM" id="Phobius"/>
    </source>
</evidence>
<feature type="transmembrane region" description="Helical" evidence="6">
    <location>
        <begin position="47"/>
        <end position="67"/>
    </location>
</feature>
<dbReference type="InterPro" id="IPR051611">
    <property type="entry name" value="ECF_transporter_component"/>
</dbReference>
<dbReference type="PANTHER" id="PTHR34857">
    <property type="entry name" value="SLL0384 PROTEIN"/>
    <property type="match status" value="1"/>
</dbReference>
<evidence type="ECO:0000313" key="8">
    <source>
        <dbReference type="Proteomes" id="UP000664357"/>
    </source>
</evidence>
<name>A0ABV0ER12_9ENTE</name>
<dbReference type="InterPro" id="IPR003339">
    <property type="entry name" value="ABC/ECF_trnsptr_transmembrane"/>
</dbReference>
<evidence type="ECO:0000256" key="1">
    <source>
        <dbReference type="ARBA" id="ARBA00004141"/>
    </source>
</evidence>
<evidence type="ECO:0000256" key="2">
    <source>
        <dbReference type="ARBA" id="ARBA00022475"/>
    </source>
</evidence>
<gene>
    <name evidence="7" type="ORF">JZO67_002342</name>
</gene>
<reference evidence="7 8" key="2">
    <citation type="submission" date="2024-02" db="EMBL/GenBank/DDBJ databases">
        <title>The Genome Sequence of Enterococcus sp. DIV0159.</title>
        <authorList>
            <person name="Earl A."/>
            <person name="Manson A."/>
            <person name="Gilmore M."/>
            <person name="Sanders J."/>
            <person name="Shea T."/>
            <person name="Howe W."/>
            <person name="Livny J."/>
            <person name="Cuomo C."/>
            <person name="Neafsey D."/>
            <person name="Birren B."/>
        </authorList>
    </citation>
    <scope>NUCLEOTIDE SEQUENCE [LARGE SCALE GENOMIC DNA]</scope>
    <source>
        <strain evidence="7 8">665A</strain>
    </source>
</reference>
<keyword evidence="5 6" id="KW-0472">Membrane</keyword>
<proteinExistence type="predicted"/>
<dbReference type="PANTHER" id="PTHR34857:SF2">
    <property type="entry name" value="SLL0384 PROTEIN"/>
    <property type="match status" value="1"/>
</dbReference>